<comment type="caution">
    <text evidence="2">The sequence shown here is derived from an EMBL/GenBank/DDBJ whole genome shotgun (WGS) entry which is preliminary data.</text>
</comment>
<evidence type="ECO:0000313" key="2">
    <source>
        <dbReference type="EMBL" id="MDU0204121.1"/>
    </source>
</evidence>
<accession>A0ABU3RJ56</accession>
<name>A0ABU3RJ56_9BACL</name>
<gene>
    <name evidence="2" type="ORF">RQP52_23835</name>
</gene>
<feature type="transmembrane region" description="Helical" evidence="1">
    <location>
        <begin position="24"/>
        <end position="45"/>
    </location>
</feature>
<proteinExistence type="predicted"/>
<evidence type="ECO:0000313" key="3">
    <source>
        <dbReference type="Proteomes" id="UP001260980"/>
    </source>
</evidence>
<keyword evidence="1" id="KW-0812">Transmembrane</keyword>
<keyword evidence="3" id="KW-1185">Reference proteome</keyword>
<reference evidence="2 3" key="1">
    <citation type="submission" date="2023-10" db="EMBL/GenBank/DDBJ databases">
        <title>Paenibacillus strain PFR10 Genome sequencing and assembly.</title>
        <authorList>
            <person name="Kim I."/>
        </authorList>
    </citation>
    <scope>NUCLEOTIDE SEQUENCE [LARGE SCALE GENOMIC DNA]</scope>
    <source>
        <strain evidence="2 3">PFR10</strain>
    </source>
</reference>
<keyword evidence="1" id="KW-0472">Membrane</keyword>
<dbReference type="Proteomes" id="UP001260980">
    <property type="component" value="Unassembled WGS sequence"/>
</dbReference>
<protein>
    <submittedName>
        <fullName evidence="2">Uncharacterized protein</fullName>
    </submittedName>
</protein>
<keyword evidence="1" id="KW-1133">Transmembrane helix</keyword>
<organism evidence="2 3">
    <name type="scientific">Paenibacillus violae</name>
    <dbReference type="NCBI Taxonomy" id="3077234"/>
    <lineage>
        <taxon>Bacteria</taxon>
        <taxon>Bacillati</taxon>
        <taxon>Bacillota</taxon>
        <taxon>Bacilli</taxon>
        <taxon>Bacillales</taxon>
        <taxon>Paenibacillaceae</taxon>
        <taxon>Paenibacillus</taxon>
    </lineage>
</organism>
<evidence type="ECO:0000256" key="1">
    <source>
        <dbReference type="SAM" id="Phobius"/>
    </source>
</evidence>
<sequence>MDPLLDLSLDLLFDLLFDELFEPLLAWSLNLFFVLGLDVATLFTFDYSFQSNW</sequence>
<dbReference type="EMBL" id="JAWCUD010000009">
    <property type="protein sequence ID" value="MDU0204121.1"/>
    <property type="molecule type" value="Genomic_DNA"/>
</dbReference>